<evidence type="ECO:0000256" key="8">
    <source>
        <dbReference type="ARBA" id="ARBA00023114"/>
    </source>
</evidence>
<dbReference type="InterPro" id="IPR001702">
    <property type="entry name" value="Porin_Gram-ve"/>
</dbReference>
<proteinExistence type="predicted"/>
<evidence type="ECO:0000256" key="11">
    <source>
        <dbReference type="SAM" id="SignalP"/>
    </source>
</evidence>
<dbReference type="PANTHER" id="PTHR34501:SF9">
    <property type="entry name" value="MAJOR OUTER MEMBRANE PROTEIN P.IA"/>
    <property type="match status" value="1"/>
</dbReference>
<keyword evidence="8" id="KW-0626">Porin</keyword>
<gene>
    <name evidence="13" type="ORF">SAMN02745977_00301</name>
</gene>
<organism evidence="13 14">
    <name type="scientific">Brachymonas denitrificans DSM 15123</name>
    <dbReference type="NCBI Taxonomy" id="1121117"/>
    <lineage>
        <taxon>Bacteria</taxon>
        <taxon>Pseudomonadati</taxon>
        <taxon>Pseudomonadota</taxon>
        <taxon>Betaproteobacteria</taxon>
        <taxon>Burkholderiales</taxon>
        <taxon>Comamonadaceae</taxon>
        <taxon>Brachymonas</taxon>
    </lineage>
</organism>
<dbReference type="Pfam" id="PF13609">
    <property type="entry name" value="Porin_4"/>
    <property type="match status" value="1"/>
</dbReference>
<evidence type="ECO:0000256" key="2">
    <source>
        <dbReference type="ARBA" id="ARBA00011233"/>
    </source>
</evidence>
<dbReference type="CDD" id="cd00342">
    <property type="entry name" value="gram_neg_porins"/>
    <property type="match status" value="1"/>
</dbReference>
<keyword evidence="9" id="KW-0472">Membrane</keyword>
<evidence type="ECO:0000256" key="3">
    <source>
        <dbReference type="ARBA" id="ARBA00022448"/>
    </source>
</evidence>
<evidence type="ECO:0000256" key="7">
    <source>
        <dbReference type="ARBA" id="ARBA00023065"/>
    </source>
</evidence>
<keyword evidence="14" id="KW-1185">Reference proteome</keyword>
<protein>
    <submittedName>
        <fullName evidence="13">Outer membrane protein (Porin)</fullName>
    </submittedName>
</protein>
<keyword evidence="4" id="KW-1134">Transmembrane beta strand</keyword>
<dbReference type="InterPro" id="IPR023614">
    <property type="entry name" value="Porin_dom_sf"/>
</dbReference>
<dbReference type="Gene3D" id="2.40.160.10">
    <property type="entry name" value="Porin"/>
    <property type="match status" value="1"/>
</dbReference>
<evidence type="ECO:0000256" key="1">
    <source>
        <dbReference type="ARBA" id="ARBA00004571"/>
    </source>
</evidence>
<dbReference type="Proteomes" id="UP000199531">
    <property type="component" value="Unassembled WGS sequence"/>
</dbReference>
<dbReference type="AlphaFoldDB" id="A0A1H8DF25"/>
<evidence type="ECO:0000313" key="14">
    <source>
        <dbReference type="Proteomes" id="UP000199531"/>
    </source>
</evidence>
<dbReference type="PANTHER" id="PTHR34501">
    <property type="entry name" value="PROTEIN YDDL-RELATED"/>
    <property type="match status" value="1"/>
</dbReference>
<dbReference type="InterPro" id="IPR002299">
    <property type="entry name" value="Porin_Neis"/>
</dbReference>
<comment type="subcellular location">
    <subcellularLocation>
        <location evidence="1">Cell outer membrane</location>
        <topology evidence="1">Multi-pass membrane protein</topology>
    </subcellularLocation>
</comment>
<keyword evidence="10" id="KW-0998">Cell outer membrane</keyword>
<evidence type="ECO:0000256" key="5">
    <source>
        <dbReference type="ARBA" id="ARBA00022692"/>
    </source>
</evidence>
<accession>A0A1H8DF25</accession>
<dbReference type="GO" id="GO:0009279">
    <property type="term" value="C:cell outer membrane"/>
    <property type="evidence" value="ECO:0007669"/>
    <property type="project" value="UniProtKB-SubCell"/>
</dbReference>
<keyword evidence="7" id="KW-0406">Ion transport</keyword>
<dbReference type="GO" id="GO:0034220">
    <property type="term" value="P:monoatomic ion transmembrane transport"/>
    <property type="evidence" value="ECO:0007669"/>
    <property type="project" value="InterPro"/>
</dbReference>
<keyword evidence="3" id="KW-0813">Transport</keyword>
<evidence type="ECO:0000259" key="12">
    <source>
        <dbReference type="Pfam" id="PF13609"/>
    </source>
</evidence>
<name>A0A1H8DF25_9BURK</name>
<dbReference type="EMBL" id="FOCW01000001">
    <property type="protein sequence ID" value="SEN05882.1"/>
    <property type="molecule type" value="Genomic_DNA"/>
</dbReference>
<feature type="chain" id="PRO_5011685955" evidence="11">
    <location>
        <begin position="20"/>
        <end position="391"/>
    </location>
</feature>
<dbReference type="SUPFAM" id="SSF56935">
    <property type="entry name" value="Porins"/>
    <property type="match status" value="1"/>
</dbReference>
<evidence type="ECO:0000256" key="4">
    <source>
        <dbReference type="ARBA" id="ARBA00022452"/>
    </source>
</evidence>
<comment type="subunit">
    <text evidence="2">Homotrimer.</text>
</comment>
<evidence type="ECO:0000256" key="6">
    <source>
        <dbReference type="ARBA" id="ARBA00022729"/>
    </source>
</evidence>
<dbReference type="GO" id="GO:0015288">
    <property type="term" value="F:porin activity"/>
    <property type="evidence" value="ECO:0007669"/>
    <property type="project" value="UniProtKB-KW"/>
</dbReference>
<dbReference type="GO" id="GO:0046930">
    <property type="term" value="C:pore complex"/>
    <property type="evidence" value="ECO:0007669"/>
    <property type="project" value="UniProtKB-KW"/>
</dbReference>
<dbReference type="PRINTS" id="PR00184">
    <property type="entry name" value="NEISSPPORIN"/>
</dbReference>
<keyword evidence="5" id="KW-0812">Transmembrane</keyword>
<feature type="signal peptide" evidence="11">
    <location>
        <begin position="1"/>
        <end position="19"/>
    </location>
</feature>
<dbReference type="PRINTS" id="PR00182">
    <property type="entry name" value="ECOLNEIPORIN"/>
</dbReference>
<sequence>MKKSLIAIAALAAVGAASAQSSVTLYGLADVNLGYSKDTVTVTTPDGSGKLTNRKTGFQSGGLQGSRLGVKGVEDLGNGLKAVFNYELGFDAINGAFTDNSKDGIGFSRRAVVGLQGGFGSVLFGKDYTPLYNLITATSADGQSSFDAGALTTGAPNLNGVGGSSYKLGGYKERAYGVHYAGNFSGVGVQAFGEYSNSKTELAVTGQQTNVSANTKSQGYGLGVSYANGPFMVGVAGHQVKDTAAGTTVSKITEYGVGGTYDFGAAKLFANYLYSKNRPNAVLDALNANVNTKAEEANIGVLVPFGAASLVAEYGHNRVKFYDGVSGEQMAKGKGNDWMIGANYAFSKRTDVYARVGRSNDLKVEGVNGYFDDITARAKTEKAAIGLRHKF</sequence>
<reference evidence="13 14" key="1">
    <citation type="submission" date="2016-10" db="EMBL/GenBank/DDBJ databases">
        <authorList>
            <person name="de Groot N.N."/>
        </authorList>
    </citation>
    <scope>NUCLEOTIDE SEQUENCE [LARGE SCALE GENOMIC DNA]</scope>
    <source>
        <strain evidence="13 14">DSM 15123</strain>
    </source>
</reference>
<evidence type="ECO:0000313" key="13">
    <source>
        <dbReference type="EMBL" id="SEN05882.1"/>
    </source>
</evidence>
<keyword evidence="6 11" id="KW-0732">Signal</keyword>
<evidence type="ECO:0000256" key="9">
    <source>
        <dbReference type="ARBA" id="ARBA00023136"/>
    </source>
</evidence>
<dbReference type="InterPro" id="IPR050298">
    <property type="entry name" value="Gram-neg_bact_OMP"/>
</dbReference>
<dbReference type="InterPro" id="IPR033900">
    <property type="entry name" value="Gram_neg_porin_domain"/>
</dbReference>
<evidence type="ECO:0000256" key="10">
    <source>
        <dbReference type="ARBA" id="ARBA00023237"/>
    </source>
</evidence>
<dbReference type="STRING" id="1121117.SAMN02745977_00301"/>
<feature type="domain" description="Porin" evidence="12">
    <location>
        <begin position="7"/>
        <end position="360"/>
    </location>
</feature>